<proteinExistence type="predicted"/>
<protein>
    <submittedName>
        <fullName evidence="1">Uncharacterized protein</fullName>
    </submittedName>
</protein>
<gene>
    <name evidence="1" type="ORF">BECKTUN1418D_GA0071000_106515</name>
</gene>
<reference evidence="1" key="1">
    <citation type="submission" date="2019-02" db="EMBL/GenBank/DDBJ databases">
        <authorList>
            <person name="Gruber-Vodicka R. H."/>
            <person name="Seah K. B. B."/>
        </authorList>
    </citation>
    <scope>NUCLEOTIDE SEQUENCE</scope>
    <source>
        <strain evidence="1">BECK_BY1</strain>
    </source>
</reference>
<organism evidence="1">
    <name type="scientific">Candidatus Kentrum sp. TUN</name>
    <dbReference type="NCBI Taxonomy" id="2126343"/>
    <lineage>
        <taxon>Bacteria</taxon>
        <taxon>Pseudomonadati</taxon>
        <taxon>Pseudomonadota</taxon>
        <taxon>Gammaproteobacteria</taxon>
        <taxon>Candidatus Kentrum</taxon>
    </lineage>
</organism>
<accession>A0A450ZUU5</accession>
<sequence>MIDDVLVYGTSAWDLNLDGSVQQNIYISDRSSTITVPNIELAQFIALLVNNSKIREIIDTITSKVALILGRFTKDRKAVLDAIKDELQIHGYLPVLFDFEGPQSRDIAETIVTLASMSKFVVADLSMAKSVPQELLSVVPHFSSIPIQPIIHKQEQEYAMFEHFRKYPWVMEPLQYAHEEIPNLARDIVENCEKYLGRN</sequence>
<dbReference type="EMBL" id="CAADFX010000065">
    <property type="protein sequence ID" value="VFK57582.1"/>
    <property type="molecule type" value="Genomic_DNA"/>
</dbReference>
<dbReference type="AlphaFoldDB" id="A0A450ZUU5"/>
<evidence type="ECO:0000313" key="1">
    <source>
        <dbReference type="EMBL" id="VFK57582.1"/>
    </source>
</evidence>
<name>A0A450ZUU5_9GAMM</name>